<evidence type="ECO:0000313" key="6">
    <source>
        <dbReference type="EMBL" id="CAF1364673.1"/>
    </source>
</evidence>
<accession>A0A815DW65</accession>
<dbReference type="InterPro" id="IPR033891">
    <property type="entry name" value="TTC38"/>
</dbReference>
<evidence type="ECO:0000256" key="1">
    <source>
        <dbReference type="ARBA" id="ARBA00005857"/>
    </source>
</evidence>
<comment type="similarity">
    <text evidence="1">Belongs to the TTC38 family.</text>
</comment>
<sequence>MPFRSQWRDLSQLHSDGIPLDAVSNETAKLFDAALSQYIGWYNEPQLNGLENTFEKLFESDPNCVLSQVFSVGVELLSTSVPYRNSSSSKLAHLNQTFEKKLSETNDKNYLTLHVKAINEWAQGSLSHAANTWEQLLLYYPHDILAIKMAHDTYFFNGNKEMIRDSIARLIPIWESKSTPLPLSSYLYGMHAFGLGENNMLDEAQQQARKGLELNENDAWATHAIAHSYEYRGNTCSGIEFMSSTEHDWSKCEWLSKHNYWHWALYQFEQGDYEIASNILFKKILGNNNSELMMLDFVDIGSLFYRLKLCGVDCENKLLENKSVDKFIKHHLDDHLLVFNDLHLYFLLQNSSDEKTKFLKSLKETIGDNGFDNNENRRIYETVGKHMFQALDYFELDQHDRVVECLYPIRQQIMNIGGSNAQRDVFTLLLIHSAVHSPEKQHRLLAQRLLNERSQLRGNTSNLMKHYTDKLIGD</sequence>
<evidence type="ECO:0000256" key="3">
    <source>
        <dbReference type="ARBA" id="ARBA00022737"/>
    </source>
</evidence>
<comment type="caution">
    <text evidence="5">The sequence shown here is derived from an EMBL/GenBank/DDBJ whole genome shotgun (WGS) entry which is preliminary data.</text>
</comment>
<evidence type="ECO:0000313" key="5">
    <source>
        <dbReference type="EMBL" id="CAF1306871.1"/>
    </source>
</evidence>
<dbReference type="PANTHER" id="PTHR16263:SF4">
    <property type="entry name" value="TETRATRICOPEPTIDE REPEAT PROTEIN 38"/>
    <property type="match status" value="1"/>
</dbReference>
<organism evidence="5 9">
    <name type="scientific">Didymodactylos carnosus</name>
    <dbReference type="NCBI Taxonomy" id="1234261"/>
    <lineage>
        <taxon>Eukaryota</taxon>
        <taxon>Metazoa</taxon>
        <taxon>Spiralia</taxon>
        <taxon>Gnathifera</taxon>
        <taxon>Rotifera</taxon>
        <taxon>Eurotatoria</taxon>
        <taxon>Bdelloidea</taxon>
        <taxon>Philodinida</taxon>
        <taxon>Philodinidae</taxon>
        <taxon>Didymodactylos</taxon>
    </lineage>
</organism>
<dbReference type="Proteomes" id="UP000681722">
    <property type="component" value="Unassembled WGS sequence"/>
</dbReference>
<reference evidence="5" key="1">
    <citation type="submission" date="2021-02" db="EMBL/GenBank/DDBJ databases">
        <authorList>
            <person name="Nowell W R."/>
        </authorList>
    </citation>
    <scope>NUCLEOTIDE SEQUENCE</scope>
</reference>
<dbReference type="EMBL" id="CAJNOQ010012740">
    <property type="protein sequence ID" value="CAF1306871.1"/>
    <property type="molecule type" value="Genomic_DNA"/>
</dbReference>
<proteinExistence type="inferred from homology"/>
<dbReference type="Gene3D" id="1.25.40.10">
    <property type="entry name" value="Tetratricopeptide repeat domain"/>
    <property type="match status" value="1"/>
</dbReference>
<keyword evidence="9" id="KW-1185">Reference proteome</keyword>
<name>A0A815DW65_9BILA</name>
<dbReference type="PANTHER" id="PTHR16263">
    <property type="entry name" value="TETRATRICOPEPTIDE REPEAT PROTEIN 38"/>
    <property type="match status" value="1"/>
</dbReference>
<dbReference type="SUPFAM" id="SSF48452">
    <property type="entry name" value="TPR-like"/>
    <property type="match status" value="1"/>
</dbReference>
<protein>
    <recommendedName>
        <fullName evidence="2">Tetratricopeptide repeat protein 38</fullName>
    </recommendedName>
</protein>
<dbReference type="OrthoDB" id="1427555at2759"/>
<gene>
    <name evidence="5" type="ORF">GPM918_LOCUS28799</name>
    <name evidence="6" type="ORF">OVA965_LOCUS31396</name>
    <name evidence="7" type="ORF">SRO942_LOCUS29324</name>
    <name evidence="8" type="ORF">TMI583_LOCUS32223</name>
</gene>
<evidence type="ECO:0000313" key="9">
    <source>
        <dbReference type="Proteomes" id="UP000663829"/>
    </source>
</evidence>
<evidence type="ECO:0000313" key="8">
    <source>
        <dbReference type="EMBL" id="CAF4174216.1"/>
    </source>
</evidence>
<evidence type="ECO:0000256" key="4">
    <source>
        <dbReference type="ARBA" id="ARBA00022803"/>
    </source>
</evidence>
<dbReference type="InterPro" id="IPR011990">
    <property type="entry name" value="TPR-like_helical_dom_sf"/>
</dbReference>
<dbReference type="AlphaFoldDB" id="A0A815DW65"/>
<dbReference type="EMBL" id="CAJOBA010045221">
    <property type="protein sequence ID" value="CAF4174216.1"/>
    <property type="molecule type" value="Genomic_DNA"/>
</dbReference>
<keyword evidence="4" id="KW-0802">TPR repeat</keyword>
<dbReference type="Proteomes" id="UP000663829">
    <property type="component" value="Unassembled WGS sequence"/>
</dbReference>
<dbReference type="CDD" id="cd05804">
    <property type="entry name" value="StaR_like"/>
    <property type="match status" value="1"/>
</dbReference>
<evidence type="ECO:0000313" key="7">
    <source>
        <dbReference type="EMBL" id="CAF4140792.1"/>
    </source>
</evidence>
<dbReference type="EMBL" id="CAJNOK010023563">
    <property type="protein sequence ID" value="CAF1364673.1"/>
    <property type="molecule type" value="Genomic_DNA"/>
</dbReference>
<dbReference type="EMBL" id="CAJOBC010040316">
    <property type="protein sequence ID" value="CAF4140792.1"/>
    <property type="molecule type" value="Genomic_DNA"/>
</dbReference>
<dbReference type="Proteomes" id="UP000682733">
    <property type="component" value="Unassembled WGS sequence"/>
</dbReference>
<evidence type="ECO:0000256" key="2">
    <source>
        <dbReference type="ARBA" id="ARBA00019992"/>
    </source>
</evidence>
<keyword evidence="3" id="KW-0677">Repeat</keyword>
<dbReference type="Proteomes" id="UP000677228">
    <property type="component" value="Unassembled WGS sequence"/>
</dbReference>